<name>A0A5B7I460_PORTR</name>
<feature type="region of interest" description="Disordered" evidence="1">
    <location>
        <begin position="1"/>
        <end position="35"/>
    </location>
</feature>
<dbReference type="Proteomes" id="UP000324222">
    <property type="component" value="Unassembled WGS sequence"/>
</dbReference>
<comment type="caution">
    <text evidence="2">The sequence shown here is derived from an EMBL/GenBank/DDBJ whole genome shotgun (WGS) entry which is preliminary data.</text>
</comment>
<accession>A0A5B7I460</accession>
<evidence type="ECO:0000256" key="1">
    <source>
        <dbReference type="SAM" id="MobiDB-lite"/>
    </source>
</evidence>
<evidence type="ECO:0000313" key="2">
    <source>
        <dbReference type="EMBL" id="MPC76766.1"/>
    </source>
</evidence>
<keyword evidence="3" id="KW-1185">Reference proteome</keyword>
<gene>
    <name evidence="2" type="ORF">E2C01_071197</name>
</gene>
<reference evidence="2 3" key="1">
    <citation type="submission" date="2019-05" db="EMBL/GenBank/DDBJ databases">
        <title>Another draft genome of Portunus trituberculatus and its Hox gene families provides insights of decapod evolution.</title>
        <authorList>
            <person name="Jeong J.-H."/>
            <person name="Song I."/>
            <person name="Kim S."/>
            <person name="Choi T."/>
            <person name="Kim D."/>
            <person name="Ryu S."/>
            <person name="Kim W."/>
        </authorList>
    </citation>
    <scope>NUCLEOTIDE SEQUENCE [LARGE SCALE GENOMIC DNA]</scope>
    <source>
        <tissue evidence="2">Muscle</tissue>
    </source>
</reference>
<feature type="compositionally biased region" description="Low complexity" evidence="1">
    <location>
        <begin position="26"/>
        <end position="35"/>
    </location>
</feature>
<sequence>MAERPAYPWLSPPASRTSHKHEERSPTLSIGSSLTLGSTLSLPLCSERSGSSSRASSRASSSSSSSWSSQWSWSTLLSTASFTDALVPPDACFLPCSFAHARAKIFFLFLLHVPRMPFFQYPNTFSTASSLSYSSTPLPLRCYLPTLHLSPAFHLSSSIHAASTPPARHMHLFPA</sequence>
<dbReference type="AlphaFoldDB" id="A0A5B7I460"/>
<protein>
    <submittedName>
        <fullName evidence="2">Uncharacterized protein</fullName>
    </submittedName>
</protein>
<feature type="region of interest" description="Disordered" evidence="1">
    <location>
        <begin position="48"/>
        <end position="68"/>
    </location>
</feature>
<organism evidence="2 3">
    <name type="scientific">Portunus trituberculatus</name>
    <name type="common">Swimming crab</name>
    <name type="synonym">Neptunus trituberculatus</name>
    <dbReference type="NCBI Taxonomy" id="210409"/>
    <lineage>
        <taxon>Eukaryota</taxon>
        <taxon>Metazoa</taxon>
        <taxon>Ecdysozoa</taxon>
        <taxon>Arthropoda</taxon>
        <taxon>Crustacea</taxon>
        <taxon>Multicrustacea</taxon>
        <taxon>Malacostraca</taxon>
        <taxon>Eumalacostraca</taxon>
        <taxon>Eucarida</taxon>
        <taxon>Decapoda</taxon>
        <taxon>Pleocyemata</taxon>
        <taxon>Brachyura</taxon>
        <taxon>Eubrachyura</taxon>
        <taxon>Portunoidea</taxon>
        <taxon>Portunidae</taxon>
        <taxon>Portuninae</taxon>
        <taxon>Portunus</taxon>
    </lineage>
</organism>
<proteinExistence type="predicted"/>
<evidence type="ECO:0000313" key="3">
    <source>
        <dbReference type="Proteomes" id="UP000324222"/>
    </source>
</evidence>
<dbReference type="EMBL" id="VSRR010044159">
    <property type="protein sequence ID" value="MPC76766.1"/>
    <property type="molecule type" value="Genomic_DNA"/>
</dbReference>